<evidence type="ECO:0000313" key="3">
    <source>
        <dbReference type="Proteomes" id="UP000808388"/>
    </source>
</evidence>
<dbReference type="Pfam" id="PF14213">
    <property type="entry name" value="DUF4325"/>
    <property type="match status" value="1"/>
</dbReference>
<evidence type="ECO:0000259" key="1">
    <source>
        <dbReference type="Pfam" id="PF14213"/>
    </source>
</evidence>
<accession>A0A9D6LS85</accession>
<evidence type="ECO:0000313" key="2">
    <source>
        <dbReference type="EMBL" id="MBI3627827.1"/>
    </source>
</evidence>
<dbReference type="Proteomes" id="UP000808388">
    <property type="component" value="Unassembled WGS sequence"/>
</dbReference>
<reference evidence="2" key="1">
    <citation type="submission" date="2020-07" db="EMBL/GenBank/DDBJ databases">
        <title>Huge and variable diversity of episymbiotic CPR bacteria and DPANN archaea in groundwater ecosystems.</title>
        <authorList>
            <person name="He C.Y."/>
            <person name="Keren R."/>
            <person name="Whittaker M."/>
            <person name="Farag I.F."/>
            <person name="Doudna J."/>
            <person name="Cate J.H.D."/>
            <person name="Banfield J.F."/>
        </authorList>
    </citation>
    <scope>NUCLEOTIDE SEQUENCE</scope>
    <source>
        <strain evidence="2">NC_groundwater_972_Pr1_S-0.2um_49_27</strain>
    </source>
</reference>
<dbReference type="AlphaFoldDB" id="A0A9D6LS85"/>
<dbReference type="InterPro" id="IPR025474">
    <property type="entry name" value="DUF4325"/>
</dbReference>
<name>A0A9D6LS85_9BACT</name>
<protein>
    <submittedName>
        <fullName evidence="2">STAS-like domain-containing protein</fullName>
    </submittedName>
</protein>
<comment type="caution">
    <text evidence="2">The sequence shown here is derived from an EMBL/GenBank/DDBJ whole genome shotgun (WGS) entry which is preliminary data.</text>
</comment>
<proteinExistence type="predicted"/>
<feature type="domain" description="DUF4325" evidence="1">
    <location>
        <begin position="28"/>
        <end position="75"/>
    </location>
</feature>
<organism evidence="2 3">
    <name type="scientific">Candidatus Sungiibacteriota bacterium</name>
    <dbReference type="NCBI Taxonomy" id="2750080"/>
    <lineage>
        <taxon>Bacteria</taxon>
        <taxon>Candidatus Sungiibacteriota</taxon>
    </lineage>
</organism>
<sequence length="94" mass="10171">MIIQISKFGTVLNGRPSAREAVLRMFQIINGSADKEDVVLDFSAVEVLSPSFADELLSQLNEKYGMDKVKIVNAKSAAVSETLEAIKLVKANAS</sequence>
<dbReference type="EMBL" id="JACQCQ010000013">
    <property type="protein sequence ID" value="MBI3627827.1"/>
    <property type="molecule type" value="Genomic_DNA"/>
</dbReference>
<gene>
    <name evidence="2" type="ORF">HY220_03760</name>
</gene>